<accession>A0A1G8N8T4</accession>
<dbReference type="Proteomes" id="UP000199258">
    <property type="component" value="Unassembled WGS sequence"/>
</dbReference>
<dbReference type="PANTHER" id="PTHR43861:SF1">
    <property type="entry name" value="TRANS-ACONITATE 2-METHYLTRANSFERASE"/>
    <property type="match status" value="1"/>
</dbReference>
<feature type="domain" description="Methyltransferase" evidence="1">
    <location>
        <begin position="17"/>
        <end position="136"/>
    </location>
</feature>
<keyword evidence="2" id="KW-0808">Transferase</keyword>
<protein>
    <submittedName>
        <fullName evidence="2">Methyltransferase domain-containing protein</fullName>
    </submittedName>
</protein>
<organism evidence="2 3">
    <name type="scientific">Arthrobacter subterraneus</name>
    <dbReference type="NCBI Taxonomy" id="335973"/>
    <lineage>
        <taxon>Bacteria</taxon>
        <taxon>Bacillati</taxon>
        <taxon>Actinomycetota</taxon>
        <taxon>Actinomycetes</taxon>
        <taxon>Micrococcales</taxon>
        <taxon>Micrococcaceae</taxon>
        <taxon>Arthrobacter</taxon>
    </lineage>
</organism>
<proteinExistence type="predicted"/>
<dbReference type="SUPFAM" id="SSF53335">
    <property type="entry name" value="S-adenosyl-L-methionine-dependent methyltransferases"/>
    <property type="match status" value="1"/>
</dbReference>
<evidence type="ECO:0000313" key="2">
    <source>
        <dbReference type="EMBL" id="SDI76709.1"/>
    </source>
</evidence>
<sequence length="206" mass="21998">MYRAGRRRGVDLLRLQPGDQVVDLGCGTGLNFALLQSKVSVGGLIVGIDRSAAMLRQARRRAERRGWKNVVLIQADATTLSPADVGARVAAAGGRELSDSALATYALSLMPEWERAWTNMRNLTKPAGRLCVVDMRRPTGPYALLTPLAVAACRLGGADIDAHPWTAVDRDCLGVEASSTRGGHLQVRAGTAPALRRVPGSEHPAR</sequence>
<keyword evidence="3" id="KW-1185">Reference proteome</keyword>
<dbReference type="GO" id="GO:0008168">
    <property type="term" value="F:methyltransferase activity"/>
    <property type="evidence" value="ECO:0007669"/>
    <property type="project" value="UniProtKB-KW"/>
</dbReference>
<evidence type="ECO:0000313" key="3">
    <source>
        <dbReference type="Proteomes" id="UP000199258"/>
    </source>
</evidence>
<dbReference type="PANTHER" id="PTHR43861">
    <property type="entry name" value="TRANS-ACONITATE 2-METHYLTRANSFERASE-RELATED"/>
    <property type="match status" value="1"/>
</dbReference>
<gene>
    <name evidence="2" type="ORF">SAMN04488693_12242</name>
</gene>
<dbReference type="InterPro" id="IPR029063">
    <property type="entry name" value="SAM-dependent_MTases_sf"/>
</dbReference>
<keyword evidence="2" id="KW-0489">Methyltransferase</keyword>
<dbReference type="STRING" id="335973.SAMN04488693_12242"/>
<dbReference type="CDD" id="cd02440">
    <property type="entry name" value="AdoMet_MTases"/>
    <property type="match status" value="1"/>
</dbReference>
<reference evidence="2 3" key="1">
    <citation type="submission" date="2016-10" db="EMBL/GenBank/DDBJ databases">
        <authorList>
            <person name="de Groot N.N."/>
        </authorList>
    </citation>
    <scope>NUCLEOTIDE SEQUENCE [LARGE SCALE GENOMIC DNA]</scope>
    <source>
        <strain evidence="2 3">NP_1H</strain>
    </source>
</reference>
<evidence type="ECO:0000259" key="1">
    <source>
        <dbReference type="Pfam" id="PF13847"/>
    </source>
</evidence>
<dbReference type="AlphaFoldDB" id="A0A1G8N8T4"/>
<dbReference type="EMBL" id="FNDT01000022">
    <property type="protein sequence ID" value="SDI76709.1"/>
    <property type="molecule type" value="Genomic_DNA"/>
</dbReference>
<dbReference type="RefSeq" id="WP_217636780.1">
    <property type="nucleotide sequence ID" value="NZ_FNDT01000022.1"/>
</dbReference>
<dbReference type="Gene3D" id="3.40.50.150">
    <property type="entry name" value="Vaccinia Virus protein VP39"/>
    <property type="match status" value="1"/>
</dbReference>
<dbReference type="InterPro" id="IPR025714">
    <property type="entry name" value="Methyltranfer_dom"/>
</dbReference>
<dbReference type="GO" id="GO:0032259">
    <property type="term" value="P:methylation"/>
    <property type="evidence" value="ECO:0007669"/>
    <property type="project" value="UniProtKB-KW"/>
</dbReference>
<name>A0A1G8N8T4_9MICC</name>
<dbReference type="Pfam" id="PF13847">
    <property type="entry name" value="Methyltransf_31"/>
    <property type="match status" value="1"/>
</dbReference>